<dbReference type="InterPro" id="IPR031714">
    <property type="entry name" value="DUF4726"/>
</dbReference>
<keyword evidence="2" id="KW-1185">Reference proteome</keyword>
<proteinExistence type="predicted"/>
<dbReference type="GeneID" id="101652198"/>
<feature type="non-terminal residue" evidence="3">
    <location>
        <position position="1"/>
    </location>
</feature>
<evidence type="ECO:0000313" key="3">
    <source>
        <dbReference type="RefSeq" id="XP_004705341.1"/>
    </source>
</evidence>
<dbReference type="PANTHER" id="PTHR41401:SF1">
    <property type="entry name" value="RIKEN CDNA 1110065P20 GENE"/>
    <property type="match status" value="1"/>
</dbReference>
<dbReference type="RefSeq" id="XP_004705341.1">
    <property type="nucleotide sequence ID" value="XM_004705284.2"/>
</dbReference>
<organism evidence="2 3">
    <name type="scientific">Echinops telfairi</name>
    <name type="common">Lesser hedgehog tenrec</name>
    <dbReference type="NCBI Taxonomy" id="9371"/>
    <lineage>
        <taxon>Eukaryota</taxon>
        <taxon>Metazoa</taxon>
        <taxon>Chordata</taxon>
        <taxon>Craniata</taxon>
        <taxon>Vertebrata</taxon>
        <taxon>Euteleostomi</taxon>
        <taxon>Mammalia</taxon>
        <taxon>Eutheria</taxon>
        <taxon>Afrotheria</taxon>
        <taxon>Tenrecidae</taxon>
        <taxon>Tenrecinae</taxon>
        <taxon>Echinops</taxon>
    </lineage>
</organism>
<name>A0ABM0IQF4_ECHTE</name>
<reference evidence="3" key="1">
    <citation type="submission" date="2025-08" db="UniProtKB">
        <authorList>
            <consortium name="RefSeq"/>
        </authorList>
    </citation>
    <scope>IDENTIFICATION</scope>
</reference>
<protein>
    <submittedName>
        <fullName evidence="3">Uncharacterized protein C1orf122 homolog</fullName>
    </submittedName>
</protein>
<gene>
    <name evidence="3" type="primary">CUNH1orf122</name>
</gene>
<feature type="compositionally biased region" description="Gly residues" evidence="1">
    <location>
        <begin position="34"/>
        <end position="43"/>
    </location>
</feature>
<accession>A0ABM0IQF4</accession>
<dbReference type="Pfam" id="PF15855">
    <property type="entry name" value="DUF4726"/>
    <property type="match status" value="1"/>
</dbReference>
<dbReference type="PANTHER" id="PTHR41401">
    <property type="entry name" value="RGD1559909"/>
    <property type="match status" value="1"/>
</dbReference>
<dbReference type="Proteomes" id="UP000694863">
    <property type="component" value="Unplaced"/>
</dbReference>
<feature type="region of interest" description="Disordered" evidence="1">
    <location>
        <begin position="1"/>
        <end position="43"/>
    </location>
</feature>
<evidence type="ECO:0000256" key="1">
    <source>
        <dbReference type="SAM" id="MobiDB-lite"/>
    </source>
</evidence>
<sequence length="43" mass="4162">LGRRRPEPPGGGDVSAKPGAQPQPAVSARAGFPKGAGDGAGEH</sequence>
<evidence type="ECO:0000313" key="2">
    <source>
        <dbReference type="Proteomes" id="UP000694863"/>
    </source>
</evidence>